<dbReference type="SUPFAM" id="SSF47413">
    <property type="entry name" value="lambda repressor-like DNA-binding domains"/>
    <property type="match status" value="1"/>
</dbReference>
<dbReference type="GO" id="GO:0003677">
    <property type="term" value="F:DNA binding"/>
    <property type="evidence" value="ECO:0007669"/>
    <property type="project" value="InterPro"/>
</dbReference>
<sequence>MTPAGAFPDAEATSGAREACKMAWIQFMPASGMIALGASLLVAGIGLMLTHHAANNPAPNKQLTTLGNILSGLALAGTTTLLMYNALVFVEVMQEELEVPPWAHAKFFVWFFGTVLIVAIVAIVVRKTFPMSYVKRSKFPKLKFARRHNETDQFWAEVLNPRYRIVETLAVLTALYLIAVLVFSWALSRWEFVFLSHWRITDRVQLWDSIFLGLYVPGLLNIILAFSMPGVYNGTENLWHGRRLRTVFDRGKRRRIRDVRQGEDAITEVGSLRSYEVLDVREVTGGDYWLHLKPIIRGRAVADKRHLAQTSKIYSPAYHVFIHKLVGIDGGSDDEQSLSEMTREFGVRIRGHRKALRLREGEVASRCGIRTGEYCRLESGQRNVSLETVVKLAEVFEVNVEDLVEELPSPNPD</sequence>
<keyword evidence="1" id="KW-1133">Transmembrane helix</keyword>
<feature type="domain" description="HTH cro/C1-type" evidence="2">
    <location>
        <begin position="349"/>
        <end position="403"/>
    </location>
</feature>
<dbReference type="Gene3D" id="1.10.260.40">
    <property type="entry name" value="lambda repressor-like DNA-binding domains"/>
    <property type="match status" value="1"/>
</dbReference>
<dbReference type="EMBL" id="AP022560">
    <property type="protein sequence ID" value="BBX01940.1"/>
    <property type="molecule type" value="Genomic_DNA"/>
</dbReference>
<evidence type="ECO:0000259" key="2">
    <source>
        <dbReference type="PROSITE" id="PS50943"/>
    </source>
</evidence>
<evidence type="ECO:0000256" key="1">
    <source>
        <dbReference type="SAM" id="Phobius"/>
    </source>
</evidence>
<feature type="transmembrane region" description="Helical" evidence="1">
    <location>
        <begin position="32"/>
        <end position="54"/>
    </location>
</feature>
<keyword evidence="1" id="KW-0472">Membrane</keyword>
<evidence type="ECO:0000313" key="3">
    <source>
        <dbReference type="EMBL" id="BBX01940.1"/>
    </source>
</evidence>
<protein>
    <recommendedName>
        <fullName evidence="2">HTH cro/C1-type domain-containing protein</fullName>
    </recommendedName>
</protein>
<organism evidence="3 4">
    <name type="scientific">Mycolicibacterium moriokaense</name>
    <dbReference type="NCBI Taxonomy" id="39691"/>
    <lineage>
        <taxon>Bacteria</taxon>
        <taxon>Bacillati</taxon>
        <taxon>Actinomycetota</taxon>
        <taxon>Actinomycetes</taxon>
        <taxon>Mycobacteriales</taxon>
        <taxon>Mycobacteriaceae</taxon>
        <taxon>Mycolicibacterium</taxon>
    </lineage>
</organism>
<dbReference type="SMART" id="SM00530">
    <property type="entry name" value="HTH_XRE"/>
    <property type="match status" value="1"/>
</dbReference>
<evidence type="ECO:0000313" key="4">
    <source>
        <dbReference type="Proteomes" id="UP000466681"/>
    </source>
</evidence>
<accession>A0AAD1HBU7</accession>
<feature type="transmembrane region" description="Helical" evidence="1">
    <location>
        <begin position="169"/>
        <end position="190"/>
    </location>
</feature>
<dbReference type="CDD" id="cd00093">
    <property type="entry name" value="HTH_XRE"/>
    <property type="match status" value="1"/>
</dbReference>
<reference evidence="3 4" key="1">
    <citation type="journal article" date="2019" name="Emerg. Microbes Infect.">
        <title>Comprehensive subspecies identification of 175 nontuberculous mycobacteria species based on 7547 genomic profiles.</title>
        <authorList>
            <person name="Matsumoto Y."/>
            <person name="Kinjo T."/>
            <person name="Motooka D."/>
            <person name="Nabeya D."/>
            <person name="Jung N."/>
            <person name="Uechi K."/>
            <person name="Horii T."/>
            <person name="Iida T."/>
            <person name="Fujita J."/>
            <person name="Nakamura S."/>
        </authorList>
    </citation>
    <scope>NUCLEOTIDE SEQUENCE [LARGE SCALE GENOMIC DNA]</scope>
    <source>
        <strain evidence="3 4">JCM 6375</strain>
    </source>
</reference>
<dbReference type="Pfam" id="PF13560">
    <property type="entry name" value="HTH_31"/>
    <property type="match status" value="1"/>
</dbReference>
<dbReference type="Proteomes" id="UP000466681">
    <property type="component" value="Chromosome"/>
</dbReference>
<dbReference type="AlphaFoldDB" id="A0AAD1HBU7"/>
<keyword evidence="1" id="KW-0812">Transmembrane</keyword>
<name>A0AAD1HBU7_9MYCO</name>
<keyword evidence="4" id="KW-1185">Reference proteome</keyword>
<dbReference type="InterPro" id="IPR001387">
    <property type="entry name" value="Cro/C1-type_HTH"/>
</dbReference>
<dbReference type="KEGG" id="mmor:MMOR_28760"/>
<feature type="transmembrane region" description="Helical" evidence="1">
    <location>
        <begin position="210"/>
        <end position="232"/>
    </location>
</feature>
<feature type="transmembrane region" description="Helical" evidence="1">
    <location>
        <begin position="107"/>
        <end position="125"/>
    </location>
</feature>
<dbReference type="PROSITE" id="PS50943">
    <property type="entry name" value="HTH_CROC1"/>
    <property type="match status" value="1"/>
</dbReference>
<proteinExistence type="predicted"/>
<feature type="transmembrane region" description="Helical" evidence="1">
    <location>
        <begin position="66"/>
        <end position="87"/>
    </location>
</feature>
<gene>
    <name evidence="3" type="ORF">MMOR_28760</name>
</gene>
<dbReference type="InterPro" id="IPR010982">
    <property type="entry name" value="Lambda_DNA-bd_dom_sf"/>
</dbReference>